<proteinExistence type="predicted"/>
<dbReference type="AlphaFoldDB" id="A0AAQ4EQA2"/>
<comment type="caution">
    <text evidence="1">The sequence shown here is derived from an EMBL/GenBank/DDBJ whole genome shotgun (WGS) entry which is preliminary data.</text>
</comment>
<gene>
    <name evidence="1" type="ORF">V5799_029756</name>
</gene>
<feature type="non-terminal residue" evidence="1">
    <location>
        <position position="1"/>
    </location>
</feature>
<reference evidence="1 2" key="1">
    <citation type="journal article" date="2023" name="Arcadia Sci">
        <title>De novo assembly of a long-read Amblyomma americanum tick genome.</title>
        <authorList>
            <person name="Chou S."/>
            <person name="Poskanzer K.E."/>
            <person name="Rollins M."/>
            <person name="Thuy-Boun P.S."/>
        </authorList>
    </citation>
    <scope>NUCLEOTIDE SEQUENCE [LARGE SCALE GENOMIC DNA]</scope>
    <source>
        <strain evidence="1">F_SG_1</strain>
        <tissue evidence="1">Salivary glands</tissue>
    </source>
</reference>
<dbReference type="Proteomes" id="UP001321473">
    <property type="component" value="Unassembled WGS sequence"/>
</dbReference>
<keyword evidence="2" id="KW-1185">Reference proteome</keyword>
<dbReference type="EMBL" id="JARKHS020012438">
    <property type="protein sequence ID" value="KAK8776897.1"/>
    <property type="molecule type" value="Genomic_DNA"/>
</dbReference>
<protein>
    <submittedName>
        <fullName evidence="1">Uncharacterized protein</fullName>
    </submittedName>
</protein>
<evidence type="ECO:0000313" key="2">
    <source>
        <dbReference type="Proteomes" id="UP001321473"/>
    </source>
</evidence>
<name>A0AAQ4EQA2_AMBAM</name>
<evidence type="ECO:0000313" key="1">
    <source>
        <dbReference type="EMBL" id="KAK8776897.1"/>
    </source>
</evidence>
<sequence>TNARYAIYRQHGDPRRQPEDSELLSIHKFGDFGIYAVGFYDRIRNNPTFAHLRDLIEQGALA</sequence>
<organism evidence="1 2">
    <name type="scientific">Amblyomma americanum</name>
    <name type="common">Lone star tick</name>
    <dbReference type="NCBI Taxonomy" id="6943"/>
    <lineage>
        <taxon>Eukaryota</taxon>
        <taxon>Metazoa</taxon>
        <taxon>Ecdysozoa</taxon>
        <taxon>Arthropoda</taxon>
        <taxon>Chelicerata</taxon>
        <taxon>Arachnida</taxon>
        <taxon>Acari</taxon>
        <taxon>Parasitiformes</taxon>
        <taxon>Ixodida</taxon>
        <taxon>Ixodoidea</taxon>
        <taxon>Ixodidae</taxon>
        <taxon>Amblyomminae</taxon>
        <taxon>Amblyomma</taxon>
    </lineage>
</organism>
<accession>A0AAQ4EQA2</accession>